<feature type="region of interest" description="Disordered" evidence="1">
    <location>
        <begin position="1"/>
        <end position="25"/>
    </location>
</feature>
<evidence type="ECO:0000256" key="1">
    <source>
        <dbReference type="SAM" id="MobiDB-lite"/>
    </source>
</evidence>
<dbReference type="EMBL" id="JACSDY010000009">
    <property type="protein sequence ID" value="KAF7419954.1"/>
    <property type="molecule type" value="Genomic_DNA"/>
</dbReference>
<dbReference type="AlphaFoldDB" id="A0A834NXC2"/>
<feature type="compositionally biased region" description="Polar residues" evidence="1">
    <location>
        <begin position="74"/>
        <end position="83"/>
    </location>
</feature>
<reference evidence="2" key="1">
    <citation type="journal article" date="2020" name="G3 (Bethesda)">
        <title>High-Quality Assemblies for Three Invasive Social Wasps from the &lt;i&gt;Vespula&lt;/i&gt; Genus.</title>
        <authorList>
            <person name="Harrop T.W.R."/>
            <person name="Guhlin J."/>
            <person name="McLaughlin G.M."/>
            <person name="Permina E."/>
            <person name="Stockwell P."/>
            <person name="Gilligan J."/>
            <person name="Le Lec M.F."/>
            <person name="Gruber M.A.M."/>
            <person name="Quinn O."/>
            <person name="Lovegrove M."/>
            <person name="Duncan E.J."/>
            <person name="Remnant E.J."/>
            <person name="Van Eeckhoven J."/>
            <person name="Graham B."/>
            <person name="Knapp R.A."/>
            <person name="Langford K.W."/>
            <person name="Kronenberg Z."/>
            <person name="Press M.O."/>
            <person name="Eacker S.M."/>
            <person name="Wilson-Rankin E.E."/>
            <person name="Purcell J."/>
            <person name="Lester P.J."/>
            <person name="Dearden P.K."/>
        </authorList>
    </citation>
    <scope>NUCLEOTIDE SEQUENCE</scope>
    <source>
        <strain evidence="2">Volc-1</strain>
    </source>
</reference>
<evidence type="ECO:0000313" key="3">
    <source>
        <dbReference type="Proteomes" id="UP000600918"/>
    </source>
</evidence>
<dbReference type="Proteomes" id="UP000600918">
    <property type="component" value="Unassembled WGS sequence"/>
</dbReference>
<keyword evidence="3" id="KW-1185">Reference proteome</keyword>
<gene>
    <name evidence="2" type="ORF">H0235_010251</name>
</gene>
<protein>
    <submittedName>
        <fullName evidence="2">Uncharacterized protein</fullName>
    </submittedName>
</protein>
<accession>A0A834NXC2</accession>
<proteinExistence type="predicted"/>
<feature type="compositionally biased region" description="Low complexity" evidence="1">
    <location>
        <begin position="59"/>
        <end position="73"/>
    </location>
</feature>
<evidence type="ECO:0000313" key="2">
    <source>
        <dbReference type="EMBL" id="KAF7419954.1"/>
    </source>
</evidence>
<feature type="region of interest" description="Disordered" evidence="1">
    <location>
        <begin position="44"/>
        <end position="83"/>
    </location>
</feature>
<organism evidence="2 3">
    <name type="scientific">Vespula pensylvanica</name>
    <name type="common">Western yellow jacket</name>
    <name type="synonym">Wasp</name>
    <dbReference type="NCBI Taxonomy" id="30213"/>
    <lineage>
        <taxon>Eukaryota</taxon>
        <taxon>Metazoa</taxon>
        <taxon>Ecdysozoa</taxon>
        <taxon>Arthropoda</taxon>
        <taxon>Hexapoda</taxon>
        <taxon>Insecta</taxon>
        <taxon>Pterygota</taxon>
        <taxon>Neoptera</taxon>
        <taxon>Endopterygota</taxon>
        <taxon>Hymenoptera</taxon>
        <taxon>Apocrita</taxon>
        <taxon>Aculeata</taxon>
        <taxon>Vespoidea</taxon>
        <taxon>Vespidae</taxon>
        <taxon>Vespinae</taxon>
        <taxon>Vespula</taxon>
    </lineage>
</organism>
<comment type="caution">
    <text evidence="2">The sequence shown here is derived from an EMBL/GenBank/DDBJ whole genome shotgun (WGS) entry which is preliminary data.</text>
</comment>
<sequence>MECRETRFTNKLDSFESENVEGKRDADVPVRGTKCAITKWVMQRARESGSTTDGTVNRAAQAAQSSQAAQPASGQETRYSGRP</sequence>
<name>A0A834NXC2_VESPE</name>